<evidence type="ECO:0000256" key="3">
    <source>
        <dbReference type="ARBA" id="ARBA00009471"/>
    </source>
</evidence>
<dbReference type="OrthoDB" id="362021at2759"/>
<feature type="region of interest" description="Disordered" evidence="12">
    <location>
        <begin position="293"/>
        <end position="354"/>
    </location>
</feature>
<dbReference type="EMBL" id="NJET01000149">
    <property type="protein sequence ID" value="PHH60389.1"/>
    <property type="molecule type" value="Genomic_DNA"/>
</dbReference>
<sequence>MPRVAQVPRAASARSVTGAQATASPAKSPVKIPLNDDAQERGQRMTCRKALHDKQIKQIRAAATPRKTAAQDGSESEACLAASATPRGGLDDDDDGLGASVTPMKRVPILANFEEWMKMATDNKINATNSWNFALIDYFHDMSLLKEGDGVNFQKASCTLDGCVKIYTNRVDSVATETGKLLSGLADSNSSKNKGRHGDAESDQEGDEELDQEGNVKKKSKNKHSRGSEATLAPSFSALQLKRFELEFTVDPLFKKASADFDEGGAKGLLLNHLMIDSQGRIVFDSSDDCADVAAPGKQDGHAAGDEAEHDDHAGEADEADEPQAEPQAESQAEPQTQAQARQVEGNSSQTQHGMAPRIDLRCLGRKFFAHLAQLDELDVCPSLKHFDLGDPLGSLKIPLLKAADDADRSGLFIDEDDAAKFDNQDDHGLGLGSFDMEDNETAFGQGGEAWARETAVVGTHERQEQEIEAQGEYVVAMAQATRRDSLHQDMLGFFDQALHKNWTSAQHWRIRKIKEGNKAPAEARRRRDKEAFEIDFGAPLQAQQADMVLTPAASASAICLPKKDWTCKSRNLVPDDKHFASSSLISLFLKPKARLTRRRHCLSHAPDAMDEAFWAKRQHSPPDDDAAPPPGDYDANFFHDDGLPFAASHDNDHGDLPPDPDAQAAVSQTLFPLAQPAAMGAFGSTLVTQTRRIRPDYVQYARKAKKVDVRRLKQELWKGMDFAGPASLDKSLRFTDVMDSLQAVYPKPVMDDISTSYCFISLLHLANEEGLVIEHTPDLTELHIKRDSTALVDPAH</sequence>
<dbReference type="GO" id="GO:0005737">
    <property type="term" value="C:cytoplasm"/>
    <property type="evidence" value="ECO:0007669"/>
    <property type="project" value="UniProtKB-SubCell"/>
</dbReference>
<organism evidence="13 14">
    <name type="scientific">Ophiocordyceps australis</name>
    <dbReference type="NCBI Taxonomy" id="1399860"/>
    <lineage>
        <taxon>Eukaryota</taxon>
        <taxon>Fungi</taxon>
        <taxon>Dikarya</taxon>
        <taxon>Ascomycota</taxon>
        <taxon>Pezizomycotina</taxon>
        <taxon>Sordariomycetes</taxon>
        <taxon>Hypocreomycetidae</taxon>
        <taxon>Hypocreales</taxon>
        <taxon>Ophiocordycipitaceae</taxon>
        <taxon>Ophiocordyceps</taxon>
    </lineage>
</organism>
<keyword evidence="14" id="KW-1185">Reference proteome</keyword>
<dbReference type="GO" id="GO:0000796">
    <property type="term" value="C:condensin complex"/>
    <property type="evidence" value="ECO:0007669"/>
    <property type="project" value="InterPro"/>
</dbReference>
<feature type="compositionally biased region" description="Low complexity" evidence="12">
    <location>
        <begin position="325"/>
        <end position="341"/>
    </location>
</feature>
<comment type="subcellular location">
    <subcellularLocation>
        <location evidence="1">Chromosome</location>
    </subcellularLocation>
    <subcellularLocation>
        <location evidence="2">Cytoplasm</location>
    </subcellularLocation>
</comment>
<gene>
    <name evidence="13" type="ORF">CDD81_1702</name>
</gene>
<feature type="compositionally biased region" description="Acidic residues" evidence="12">
    <location>
        <begin position="201"/>
        <end position="212"/>
    </location>
</feature>
<keyword evidence="7 11" id="KW-0132">Cell division</keyword>
<keyword evidence="6" id="KW-0963">Cytoplasm</keyword>
<feature type="region of interest" description="Disordered" evidence="12">
    <location>
        <begin position="184"/>
        <end position="229"/>
    </location>
</feature>
<dbReference type="InterPro" id="IPR022816">
    <property type="entry name" value="Condensin_barren_su2"/>
</dbReference>
<evidence type="ECO:0000256" key="1">
    <source>
        <dbReference type="ARBA" id="ARBA00004286"/>
    </source>
</evidence>
<feature type="compositionally biased region" description="Polar residues" evidence="12">
    <location>
        <begin position="14"/>
        <end position="25"/>
    </location>
</feature>
<dbReference type="GO" id="GO:0051301">
    <property type="term" value="P:cell division"/>
    <property type="evidence" value="ECO:0007669"/>
    <property type="project" value="UniProtKB-KW"/>
</dbReference>
<evidence type="ECO:0000256" key="12">
    <source>
        <dbReference type="SAM" id="MobiDB-lite"/>
    </source>
</evidence>
<keyword evidence="5" id="KW-0158">Chromosome</keyword>
<dbReference type="Proteomes" id="UP000226192">
    <property type="component" value="Unassembled WGS sequence"/>
</dbReference>
<evidence type="ECO:0000313" key="14">
    <source>
        <dbReference type="Proteomes" id="UP000226192"/>
    </source>
</evidence>
<evidence type="ECO:0000256" key="7">
    <source>
        <dbReference type="ARBA" id="ARBA00022618"/>
    </source>
</evidence>
<protein>
    <recommendedName>
        <fullName evidence="4 11">Condensin complex subunit 2</fullName>
    </recommendedName>
</protein>
<dbReference type="STRING" id="1399860.A0A2C5X7Y2"/>
<evidence type="ECO:0000256" key="5">
    <source>
        <dbReference type="ARBA" id="ARBA00022454"/>
    </source>
</evidence>
<comment type="similarity">
    <text evidence="3 11">Belongs to the CND2 (condensin subunit 2) family.</text>
</comment>
<evidence type="ECO:0000313" key="13">
    <source>
        <dbReference type="EMBL" id="PHH60389.1"/>
    </source>
</evidence>
<evidence type="ECO:0000256" key="6">
    <source>
        <dbReference type="ARBA" id="ARBA00022490"/>
    </source>
</evidence>
<comment type="caution">
    <text evidence="13">The sequence shown here is derived from an EMBL/GenBank/DDBJ whole genome shotgun (WGS) entry which is preliminary data.</text>
</comment>
<dbReference type="AlphaFoldDB" id="A0A2C5X7Y2"/>
<dbReference type="PANTHER" id="PTHR13108:SF9">
    <property type="entry name" value="CONDENSIN COMPLEX SUBUNIT 2"/>
    <property type="match status" value="1"/>
</dbReference>
<proteinExistence type="inferred from homology"/>
<accession>A0A2C5X7Y2</accession>
<name>A0A2C5X7Y2_9HYPO</name>
<evidence type="ECO:0000256" key="4">
    <source>
        <dbReference type="ARBA" id="ARBA00016065"/>
    </source>
</evidence>
<keyword evidence="10 11" id="KW-0131">Cell cycle</keyword>
<dbReference type="PIRSF" id="PIRSF017126">
    <property type="entry name" value="Condensin_H"/>
    <property type="match status" value="1"/>
</dbReference>
<reference evidence="13 14" key="1">
    <citation type="submission" date="2017-06" db="EMBL/GenBank/DDBJ databases">
        <title>Ant-infecting Ophiocordyceps genomes reveal a high diversity of potential behavioral manipulation genes and a possible major role for enterotoxins.</title>
        <authorList>
            <person name="De Bekker C."/>
            <person name="Evans H.C."/>
            <person name="Brachmann A."/>
            <person name="Hughes D.P."/>
        </authorList>
    </citation>
    <scope>NUCLEOTIDE SEQUENCE [LARGE SCALE GENOMIC DNA]</scope>
    <source>
        <strain evidence="13 14">Map64</strain>
    </source>
</reference>
<evidence type="ECO:0000256" key="8">
    <source>
        <dbReference type="ARBA" id="ARBA00022776"/>
    </source>
</evidence>
<comment type="function">
    <text evidence="11">Regulatory subunit of the condensin complex, a complex required for conversion of interphase chromatin into mitotic-like condense chromosomes.</text>
</comment>
<dbReference type="PANTHER" id="PTHR13108">
    <property type="entry name" value="CONDENSIN COMPLEX SUBUNIT 2"/>
    <property type="match status" value="1"/>
</dbReference>
<dbReference type="Pfam" id="PF05786">
    <property type="entry name" value="Cnd2"/>
    <property type="match status" value="1"/>
</dbReference>
<evidence type="ECO:0000256" key="10">
    <source>
        <dbReference type="ARBA" id="ARBA00023306"/>
    </source>
</evidence>
<feature type="compositionally biased region" description="Basic and acidic residues" evidence="12">
    <location>
        <begin position="299"/>
        <end position="316"/>
    </location>
</feature>
<keyword evidence="9 11" id="KW-0226">DNA condensation</keyword>
<dbReference type="GO" id="GO:0007076">
    <property type="term" value="P:mitotic chromosome condensation"/>
    <property type="evidence" value="ECO:0007669"/>
    <property type="project" value="InterPro"/>
</dbReference>
<evidence type="ECO:0000256" key="11">
    <source>
        <dbReference type="PIRNR" id="PIRNR017126"/>
    </source>
</evidence>
<feature type="region of interest" description="Disordered" evidence="12">
    <location>
        <begin position="1"/>
        <end position="43"/>
    </location>
</feature>
<evidence type="ECO:0000256" key="2">
    <source>
        <dbReference type="ARBA" id="ARBA00004496"/>
    </source>
</evidence>
<dbReference type="GO" id="GO:0003682">
    <property type="term" value="F:chromatin binding"/>
    <property type="evidence" value="ECO:0007669"/>
    <property type="project" value="TreeGrafter"/>
</dbReference>
<evidence type="ECO:0000256" key="9">
    <source>
        <dbReference type="ARBA" id="ARBA00023067"/>
    </source>
</evidence>
<keyword evidence="8 11" id="KW-0498">Mitosis</keyword>